<dbReference type="AlphaFoldDB" id="A0A1H5F3B7"/>
<gene>
    <name evidence="1" type="ORF">SAMN05421553_3768</name>
</gene>
<name>A0A1H5F3B7_PSEAG</name>
<evidence type="ECO:0000313" key="2">
    <source>
        <dbReference type="Proteomes" id="UP000242849"/>
    </source>
</evidence>
<keyword evidence="2" id="KW-1185">Reference proteome</keyword>
<dbReference type="EMBL" id="FNSC01000001">
    <property type="protein sequence ID" value="SED97780.1"/>
    <property type="molecule type" value="Genomic_DNA"/>
</dbReference>
<reference evidence="2" key="1">
    <citation type="submission" date="2016-10" db="EMBL/GenBank/DDBJ databases">
        <authorList>
            <person name="Varghese N."/>
            <person name="Submissions S."/>
        </authorList>
    </citation>
    <scope>NUCLEOTIDE SEQUENCE [LARGE SCALE GENOMIC DNA]</scope>
    <source>
        <strain evidence="2">DSM 12111</strain>
    </source>
</reference>
<evidence type="ECO:0000313" key="1">
    <source>
        <dbReference type="EMBL" id="SED97780.1"/>
    </source>
</evidence>
<dbReference type="Proteomes" id="UP000242849">
    <property type="component" value="Unassembled WGS sequence"/>
</dbReference>
<sequence length="39" mass="4385">MSARQRTRRIAHWRGSAVAFLVVTLFCLLLAATDAIQQL</sequence>
<accession>A0A1H5F3B7</accession>
<proteinExistence type="predicted"/>
<dbReference type="STRING" id="53406.SAMN05421553_3768"/>
<protein>
    <submittedName>
        <fullName evidence="1">Uncharacterized protein</fullName>
    </submittedName>
</protein>
<organism evidence="1 2">
    <name type="scientific">Pseudomonas anguilliseptica</name>
    <dbReference type="NCBI Taxonomy" id="53406"/>
    <lineage>
        <taxon>Bacteria</taxon>
        <taxon>Pseudomonadati</taxon>
        <taxon>Pseudomonadota</taxon>
        <taxon>Gammaproteobacteria</taxon>
        <taxon>Pseudomonadales</taxon>
        <taxon>Pseudomonadaceae</taxon>
        <taxon>Pseudomonas</taxon>
    </lineage>
</organism>